<sequence length="196" mass="22133">MIDKTSTLRERQKHSTKSELSRLGLELFLKQGFANTTIDQIVEPLGIARRTFFRYFATKEELVFAWHADKTAQLVEELRGRPSEEGPIDAVCETLGSTLNLYDAMPDMAFALVRLLKETPPLLAKECEKRMERERALSEVLVERYGANELSLLKARIIVGAVTSAWTAGLDEWYGEGDQADLRPIMARAFAAVRDL</sequence>
<dbReference type="AlphaFoldDB" id="A0A261S797"/>
<keyword evidence="4" id="KW-0804">Transcription</keyword>
<dbReference type="RefSeq" id="WP_094828211.1">
    <property type="nucleotide sequence ID" value="NZ_NEVL01000004.1"/>
</dbReference>
<dbReference type="InterPro" id="IPR001647">
    <property type="entry name" value="HTH_TetR"/>
</dbReference>
<evidence type="ECO:0000259" key="6">
    <source>
        <dbReference type="PROSITE" id="PS50977"/>
    </source>
</evidence>
<dbReference type="InterPro" id="IPR050624">
    <property type="entry name" value="HTH-type_Tx_Regulator"/>
</dbReference>
<protein>
    <submittedName>
        <fullName evidence="7">TetR family transcriptional regulator</fullName>
    </submittedName>
</protein>
<dbReference type="Pfam" id="PF17754">
    <property type="entry name" value="TetR_C_14"/>
    <property type="match status" value="1"/>
</dbReference>
<dbReference type="PANTHER" id="PTHR43479">
    <property type="entry name" value="ACREF/ENVCD OPERON REPRESSOR-RELATED"/>
    <property type="match status" value="1"/>
</dbReference>
<dbReference type="PRINTS" id="PR00455">
    <property type="entry name" value="HTHTETR"/>
</dbReference>
<accession>A0A261S797</accession>
<evidence type="ECO:0000256" key="2">
    <source>
        <dbReference type="ARBA" id="ARBA00023015"/>
    </source>
</evidence>
<dbReference type="EMBL" id="NEVL01000004">
    <property type="protein sequence ID" value="OZI33216.1"/>
    <property type="molecule type" value="Genomic_DNA"/>
</dbReference>
<gene>
    <name evidence="7" type="ORF">CEG14_20465</name>
</gene>
<dbReference type="InterPro" id="IPR041347">
    <property type="entry name" value="MftR_C"/>
</dbReference>
<comment type="caution">
    <text evidence="7">The sequence shown here is derived from an EMBL/GenBank/DDBJ whole genome shotgun (WGS) entry which is preliminary data.</text>
</comment>
<dbReference type="Pfam" id="PF00440">
    <property type="entry name" value="TetR_N"/>
    <property type="match status" value="1"/>
</dbReference>
<evidence type="ECO:0000256" key="5">
    <source>
        <dbReference type="PROSITE-ProRule" id="PRU00335"/>
    </source>
</evidence>
<dbReference type="Gene3D" id="1.10.357.10">
    <property type="entry name" value="Tetracycline Repressor, domain 2"/>
    <property type="match status" value="1"/>
</dbReference>
<evidence type="ECO:0000313" key="8">
    <source>
        <dbReference type="Proteomes" id="UP000217005"/>
    </source>
</evidence>
<evidence type="ECO:0000256" key="3">
    <source>
        <dbReference type="ARBA" id="ARBA00023125"/>
    </source>
</evidence>
<keyword evidence="2" id="KW-0805">Transcription regulation</keyword>
<evidence type="ECO:0000256" key="1">
    <source>
        <dbReference type="ARBA" id="ARBA00022491"/>
    </source>
</evidence>
<dbReference type="InterPro" id="IPR023772">
    <property type="entry name" value="DNA-bd_HTH_TetR-type_CS"/>
</dbReference>
<dbReference type="PANTHER" id="PTHR43479:SF12">
    <property type="entry name" value="TRANSCRIPTIONAL REGULATORY PROTEIN"/>
    <property type="match status" value="1"/>
</dbReference>
<dbReference type="InterPro" id="IPR009057">
    <property type="entry name" value="Homeodomain-like_sf"/>
</dbReference>
<keyword evidence="3 5" id="KW-0238">DNA-binding</keyword>
<evidence type="ECO:0000256" key="4">
    <source>
        <dbReference type="ARBA" id="ARBA00023163"/>
    </source>
</evidence>
<dbReference type="Gene3D" id="1.10.10.60">
    <property type="entry name" value="Homeodomain-like"/>
    <property type="match status" value="1"/>
</dbReference>
<feature type="domain" description="HTH tetR-type" evidence="6">
    <location>
        <begin position="14"/>
        <end position="74"/>
    </location>
</feature>
<evidence type="ECO:0000313" key="7">
    <source>
        <dbReference type="EMBL" id="OZI33216.1"/>
    </source>
</evidence>
<reference evidence="7 8" key="1">
    <citation type="submission" date="2017-05" db="EMBL/GenBank/DDBJ databases">
        <title>Complete and WGS of Bordetella genogroups.</title>
        <authorList>
            <person name="Spilker T."/>
            <person name="LiPuma J."/>
        </authorList>
    </citation>
    <scope>NUCLEOTIDE SEQUENCE [LARGE SCALE GENOMIC DNA]</scope>
    <source>
        <strain evidence="7 8">AU17610</strain>
    </source>
</reference>
<dbReference type="GO" id="GO:0003677">
    <property type="term" value="F:DNA binding"/>
    <property type="evidence" value="ECO:0007669"/>
    <property type="project" value="UniProtKB-UniRule"/>
</dbReference>
<dbReference type="Proteomes" id="UP000217005">
    <property type="component" value="Unassembled WGS sequence"/>
</dbReference>
<proteinExistence type="predicted"/>
<dbReference type="SUPFAM" id="SSF46689">
    <property type="entry name" value="Homeodomain-like"/>
    <property type="match status" value="1"/>
</dbReference>
<dbReference type="OrthoDB" id="9803878at2"/>
<organism evidence="7 8">
    <name type="scientific">Bordetella genomosp. 1</name>
    <dbReference type="NCBI Taxonomy" id="1395607"/>
    <lineage>
        <taxon>Bacteria</taxon>
        <taxon>Pseudomonadati</taxon>
        <taxon>Pseudomonadota</taxon>
        <taxon>Betaproteobacteria</taxon>
        <taxon>Burkholderiales</taxon>
        <taxon>Alcaligenaceae</taxon>
        <taxon>Bordetella</taxon>
    </lineage>
</organism>
<keyword evidence="1" id="KW-0678">Repressor</keyword>
<feature type="DNA-binding region" description="H-T-H motif" evidence="5">
    <location>
        <begin position="37"/>
        <end position="56"/>
    </location>
</feature>
<dbReference type="PROSITE" id="PS50977">
    <property type="entry name" value="HTH_TETR_2"/>
    <property type="match status" value="1"/>
</dbReference>
<name>A0A261S797_9BORD</name>
<dbReference type="PROSITE" id="PS01081">
    <property type="entry name" value="HTH_TETR_1"/>
    <property type="match status" value="1"/>
</dbReference>